<dbReference type="GO" id="GO:0016020">
    <property type="term" value="C:membrane"/>
    <property type="evidence" value="ECO:0007669"/>
    <property type="project" value="UniProtKB-SubCell"/>
</dbReference>
<evidence type="ECO:0000256" key="6">
    <source>
        <dbReference type="ARBA" id="ARBA00023136"/>
    </source>
</evidence>
<dbReference type="EMBL" id="CP130319">
    <property type="protein sequence ID" value="WNR45881.1"/>
    <property type="molecule type" value="Genomic_DNA"/>
</dbReference>
<reference evidence="10" key="1">
    <citation type="submission" date="2022-02" db="EMBL/GenBank/DDBJ databases">
        <title>Paenibacillus sp. MBLB1832 Whole Genome Shotgun Sequencing.</title>
        <authorList>
            <person name="Hwang C.Y."/>
            <person name="Cho E.-S."/>
            <person name="Seo M.-J."/>
        </authorList>
    </citation>
    <scope>NUCLEOTIDE SEQUENCE</scope>
    <source>
        <strain evidence="10">MBLB1832</strain>
    </source>
</reference>
<evidence type="ECO:0000256" key="4">
    <source>
        <dbReference type="ARBA" id="ARBA00022692"/>
    </source>
</evidence>
<protein>
    <submittedName>
        <fullName evidence="10">Cation diffusion facilitator family transporter</fullName>
    </submittedName>
</protein>
<feature type="domain" description="Cation efflux protein cytoplasmic" evidence="9">
    <location>
        <begin position="218"/>
        <end position="295"/>
    </location>
</feature>
<keyword evidence="11" id="KW-1185">Reference proteome</keyword>
<evidence type="ECO:0000256" key="1">
    <source>
        <dbReference type="ARBA" id="ARBA00004141"/>
    </source>
</evidence>
<proteinExistence type="inferred from homology"/>
<comment type="subcellular location">
    <subcellularLocation>
        <location evidence="1">Membrane</location>
        <topology evidence="1">Multi-pass membrane protein</topology>
    </subcellularLocation>
</comment>
<dbReference type="InterPro" id="IPR058533">
    <property type="entry name" value="Cation_efflux_TM"/>
</dbReference>
<dbReference type="Pfam" id="PF01545">
    <property type="entry name" value="Cation_efflux"/>
    <property type="match status" value="1"/>
</dbReference>
<dbReference type="Gene3D" id="1.20.1510.10">
    <property type="entry name" value="Cation efflux protein transmembrane domain"/>
    <property type="match status" value="1"/>
</dbReference>
<dbReference type="NCBIfam" id="TIGR01297">
    <property type="entry name" value="CDF"/>
    <property type="match status" value="1"/>
</dbReference>
<evidence type="ECO:0000256" key="3">
    <source>
        <dbReference type="ARBA" id="ARBA00022448"/>
    </source>
</evidence>
<dbReference type="KEGG" id="proo:MJB10_07205"/>
<feature type="transmembrane region" description="Helical" evidence="7">
    <location>
        <begin position="12"/>
        <end position="32"/>
    </location>
</feature>
<dbReference type="Pfam" id="PF16916">
    <property type="entry name" value="ZT_dimer"/>
    <property type="match status" value="1"/>
</dbReference>
<dbReference type="AlphaFoldDB" id="A0AA96LST1"/>
<dbReference type="RefSeq" id="WP_314803017.1">
    <property type="nucleotide sequence ID" value="NZ_CP130319.1"/>
</dbReference>
<evidence type="ECO:0000259" key="8">
    <source>
        <dbReference type="Pfam" id="PF01545"/>
    </source>
</evidence>
<dbReference type="Gene3D" id="3.30.70.1350">
    <property type="entry name" value="Cation efflux protein, cytoplasmic domain"/>
    <property type="match status" value="1"/>
</dbReference>
<name>A0AA96LST1_9BACL</name>
<feature type="transmembrane region" description="Helical" evidence="7">
    <location>
        <begin position="179"/>
        <end position="199"/>
    </location>
</feature>
<comment type="similarity">
    <text evidence="2">Belongs to the cation diffusion facilitator (CDF) transporter (TC 2.A.4) family.</text>
</comment>
<dbReference type="PANTHER" id="PTHR43840:SF15">
    <property type="entry name" value="MITOCHONDRIAL METAL TRANSPORTER 1-RELATED"/>
    <property type="match status" value="1"/>
</dbReference>
<keyword evidence="3" id="KW-0813">Transport</keyword>
<keyword evidence="4 7" id="KW-0812">Transmembrane</keyword>
<dbReference type="SUPFAM" id="SSF160240">
    <property type="entry name" value="Cation efflux protein cytoplasmic domain-like"/>
    <property type="match status" value="1"/>
</dbReference>
<dbReference type="PANTHER" id="PTHR43840">
    <property type="entry name" value="MITOCHONDRIAL METAL TRANSPORTER 1-RELATED"/>
    <property type="match status" value="1"/>
</dbReference>
<feature type="transmembrane region" description="Helical" evidence="7">
    <location>
        <begin position="156"/>
        <end position="173"/>
    </location>
</feature>
<organism evidence="10 11">
    <name type="scientific">Paenibacillus roseopurpureus</name>
    <dbReference type="NCBI Taxonomy" id="2918901"/>
    <lineage>
        <taxon>Bacteria</taxon>
        <taxon>Bacillati</taxon>
        <taxon>Bacillota</taxon>
        <taxon>Bacilli</taxon>
        <taxon>Bacillales</taxon>
        <taxon>Paenibacillaceae</taxon>
        <taxon>Paenibacillus</taxon>
    </lineage>
</organism>
<keyword evidence="6 7" id="KW-0472">Membrane</keyword>
<evidence type="ECO:0000256" key="2">
    <source>
        <dbReference type="ARBA" id="ARBA00008114"/>
    </source>
</evidence>
<evidence type="ECO:0000259" key="9">
    <source>
        <dbReference type="Pfam" id="PF16916"/>
    </source>
</evidence>
<dbReference type="GO" id="GO:0008324">
    <property type="term" value="F:monoatomic cation transmembrane transporter activity"/>
    <property type="evidence" value="ECO:0007669"/>
    <property type="project" value="InterPro"/>
</dbReference>
<dbReference type="InterPro" id="IPR036837">
    <property type="entry name" value="Cation_efflux_CTD_sf"/>
</dbReference>
<dbReference type="InterPro" id="IPR050291">
    <property type="entry name" value="CDF_Transporter"/>
</dbReference>
<accession>A0AA96LST1</accession>
<feature type="transmembrane region" description="Helical" evidence="7">
    <location>
        <begin position="114"/>
        <end position="135"/>
    </location>
</feature>
<dbReference type="InterPro" id="IPR027470">
    <property type="entry name" value="Cation_efflux_CTD"/>
</dbReference>
<dbReference type="InterPro" id="IPR027469">
    <property type="entry name" value="Cation_efflux_TMD_sf"/>
</dbReference>
<evidence type="ECO:0000313" key="10">
    <source>
        <dbReference type="EMBL" id="WNR45881.1"/>
    </source>
</evidence>
<gene>
    <name evidence="10" type="ORF">MJB10_07205</name>
</gene>
<sequence length="317" mass="34966">MKDEGLHKIEATLWVGLFLLIIVVCLNGAFGYQAASHAMLAFSAQTASGACLLAVVIMRMRTMKVSVSASVVRELNRKVSLGTILLAVTIMVIGAEMGLTSIKSFFHLGEAERSLNTVIVLLLSILTRKLLYHNLEKFGKRFGTQAFISNIRSPRFNIYSSFVALLALMIAVAGEHVGVLALGYADPIAALIIACFIIIKGYNLVRKTLTALADTTLNAEDIADFLEVVQRIHGVITVDDLSAREHGHYVVIEMTISVNPRLSVWEGQEVSKKIKQQLMKQYQHVSDVFIHVNPYDAGYPYKQHADTELTELPSVLH</sequence>
<dbReference type="SUPFAM" id="SSF161111">
    <property type="entry name" value="Cation efflux protein transmembrane domain-like"/>
    <property type="match status" value="1"/>
</dbReference>
<feature type="transmembrane region" description="Helical" evidence="7">
    <location>
        <begin position="79"/>
        <end position="102"/>
    </location>
</feature>
<evidence type="ECO:0000256" key="7">
    <source>
        <dbReference type="SAM" id="Phobius"/>
    </source>
</evidence>
<keyword evidence="5 7" id="KW-1133">Transmembrane helix</keyword>
<feature type="transmembrane region" description="Helical" evidence="7">
    <location>
        <begin position="38"/>
        <end position="58"/>
    </location>
</feature>
<feature type="domain" description="Cation efflux protein transmembrane" evidence="8">
    <location>
        <begin position="13"/>
        <end position="212"/>
    </location>
</feature>
<dbReference type="InterPro" id="IPR002524">
    <property type="entry name" value="Cation_efflux"/>
</dbReference>
<evidence type="ECO:0000313" key="11">
    <source>
        <dbReference type="Proteomes" id="UP001304650"/>
    </source>
</evidence>
<dbReference type="Proteomes" id="UP001304650">
    <property type="component" value="Chromosome"/>
</dbReference>
<evidence type="ECO:0000256" key="5">
    <source>
        <dbReference type="ARBA" id="ARBA00022989"/>
    </source>
</evidence>